<sequence length="38" mass="4404">MRKRKQPIENRSCISALMKDEKEIGNNYFFMLSLPASG</sequence>
<reference evidence="1 2" key="1">
    <citation type="journal article" date="2019" name="Genome Biol. Evol.">
        <title>Insights into the evolution of the New World diploid cottons (Gossypium, subgenus Houzingenia) based on genome sequencing.</title>
        <authorList>
            <person name="Grover C.E."/>
            <person name="Arick M.A. 2nd"/>
            <person name="Thrash A."/>
            <person name="Conover J.L."/>
            <person name="Sanders W.S."/>
            <person name="Peterson D.G."/>
            <person name="Frelichowski J.E."/>
            <person name="Scheffler J.A."/>
            <person name="Scheffler B.E."/>
            <person name="Wendel J.F."/>
        </authorList>
    </citation>
    <scope>NUCLEOTIDE SEQUENCE [LARGE SCALE GENOMIC DNA]</scope>
    <source>
        <strain evidence="1">6</strain>
        <tissue evidence="1">Leaf</tissue>
    </source>
</reference>
<dbReference type="AlphaFoldDB" id="A0A7J9K2Q7"/>
<protein>
    <submittedName>
        <fullName evidence="1">Uncharacterized protein</fullName>
    </submittedName>
</protein>
<organism evidence="1 2">
    <name type="scientific">Gossypium armourianum</name>
    <dbReference type="NCBI Taxonomy" id="34283"/>
    <lineage>
        <taxon>Eukaryota</taxon>
        <taxon>Viridiplantae</taxon>
        <taxon>Streptophyta</taxon>
        <taxon>Embryophyta</taxon>
        <taxon>Tracheophyta</taxon>
        <taxon>Spermatophyta</taxon>
        <taxon>Magnoliopsida</taxon>
        <taxon>eudicotyledons</taxon>
        <taxon>Gunneridae</taxon>
        <taxon>Pentapetalae</taxon>
        <taxon>rosids</taxon>
        <taxon>malvids</taxon>
        <taxon>Malvales</taxon>
        <taxon>Malvaceae</taxon>
        <taxon>Malvoideae</taxon>
        <taxon>Gossypium</taxon>
    </lineage>
</organism>
<dbReference type="EMBL" id="JABFAE010000011">
    <property type="protein sequence ID" value="MBA0840738.1"/>
    <property type="molecule type" value="Genomic_DNA"/>
</dbReference>
<keyword evidence="2" id="KW-1185">Reference proteome</keyword>
<gene>
    <name evidence="1" type="ORF">Goarm_003296</name>
</gene>
<name>A0A7J9K2Q7_9ROSI</name>
<comment type="caution">
    <text evidence="1">The sequence shown here is derived from an EMBL/GenBank/DDBJ whole genome shotgun (WGS) entry which is preliminary data.</text>
</comment>
<accession>A0A7J9K2Q7</accession>
<proteinExistence type="predicted"/>
<evidence type="ECO:0000313" key="1">
    <source>
        <dbReference type="EMBL" id="MBA0840738.1"/>
    </source>
</evidence>
<dbReference type="Proteomes" id="UP000593575">
    <property type="component" value="Unassembled WGS sequence"/>
</dbReference>
<evidence type="ECO:0000313" key="2">
    <source>
        <dbReference type="Proteomes" id="UP000593575"/>
    </source>
</evidence>